<evidence type="ECO:0000256" key="2">
    <source>
        <dbReference type="SAM" id="Phobius"/>
    </source>
</evidence>
<protein>
    <submittedName>
        <fullName evidence="3">Uncharacterized protein</fullName>
    </submittedName>
</protein>
<comment type="caution">
    <text evidence="3">The sequence shown here is derived from an EMBL/GenBank/DDBJ whole genome shotgun (WGS) entry which is preliminary data.</text>
</comment>
<keyword evidence="2" id="KW-0812">Transmembrane</keyword>
<reference evidence="3 4" key="1">
    <citation type="submission" date="2013-01" db="EMBL/GenBank/DDBJ databases">
        <authorList>
            <person name="Harkins D.M."/>
            <person name="Durkin A.S."/>
            <person name="Brinkac L.M."/>
            <person name="Haft D.H."/>
            <person name="Selengut J.D."/>
            <person name="Sanka R."/>
            <person name="DePew J."/>
            <person name="Purushe J."/>
            <person name="Galloway R.L."/>
            <person name="Vinetz J.M."/>
            <person name="Sutton G.G."/>
            <person name="Nierman W.C."/>
            <person name="Fouts D.E."/>
        </authorList>
    </citation>
    <scope>NUCLEOTIDE SEQUENCE [LARGE SCALE GENOMIC DNA]</scope>
    <source>
        <strain evidence="3 4">79601</strain>
    </source>
</reference>
<feature type="transmembrane region" description="Helical" evidence="2">
    <location>
        <begin position="12"/>
        <end position="31"/>
    </location>
</feature>
<evidence type="ECO:0000256" key="1">
    <source>
        <dbReference type="SAM" id="MobiDB-lite"/>
    </source>
</evidence>
<evidence type="ECO:0000313" key="4">
    <source>
        <dbReference type="Proteomes" id="UP000011988"/>
    </source>
</evidence>
<dbReference type="AlphaFoldDB" id="M6DID1"/>
<name>M6DID1_9LEPT</name>
<evidence type="ECO:0000313" key="3">
    <source>
        <dbReference type="EMBL" id="EMJ98275.1"/>
    </source>
</evidence>
<accession>M6DID1</accession>
<sequence length="235" mass="27754">MEIDFVEFKKKLFLATFTLAIFLIFFLIFWLEDSKKRPLSTAEKEGKDFVLKTKYYSEMDPYFPDAPHPFNEDPDLEGQAKKLWPEAFRPKKTPEEKEQIRKEWADFIARHPKNLYIPSEFRPVPTEAEKKEARERLDTVTDLETKDAIARSLGKYEEPGSEPKAPSESSVDPKEQLVYVDYKIEELESRIQLIEYTIQQEKLDLEQMDTANQDLILWKKELSDLKQVRKQIPDS</sequence>
<keyword evidence="2" id="KW-0472">Membrane</keyword>
<organism evidence="3 4">
    <name type="scientific">Leptospira alstonii serovar Sichuan str. 79601</name>
    <dbReference type="NCBI Taxonomy" id="1218565"/>
    <lineage>
        <taxon>Bacteria</taxon>
        <taxon>Pseudomonadati</taxon>
        <taxon>Spirochaetota</taxon>
        <taxon>Spirochaetia</taxon>
        <taxon>Leptospirales</taxon>
        <taxon>Leptospiraceae</taxon>
        <taxon>Leptospira</taxon>
    </lineage>
</organism>
<proteinExistence type="predicted"/>
<keyword evidence="2" id="KW-1133">Transmembrane helix</keyword>
<feature type="region of interest" description="Disordered" evidence="1">
    <location>
        <begin position="150"/>
        <end position="172"/>
    </location>
</feature>
<dbReference type="Proteomes" id="UP000011988">
    <property type="component" value="Unassembled WGS sequence"/>
</dbReference>
<dbReference type="EMBL" id="ANIK01000003">
    <property type="protein sequence ID" value="EMJ98275.1"/>
    <property type="molecule type" value="Genomic_DNA"/>
</dbReference>
<dbReference type="PATRIC" id="fig|1218565.3.peg.289"/>
<gene>
    <name evidence="3" type="ORF">LEP1GSC194_2597</name>
</gene>